<keyword evidence="6" id="KW-0811">Translocation</keyword>
<dbReference type="InterPro" id="IPR015943">
    <property type="entry name" value="WD40/YVTN_repeat-like_dom_sf"/>
</dbReference>
<dbReference type="GO" id="GO:0017056">
    <property type="term" value="F:structural constituent of nuclear pore"/>
    <property type="evidence" value="ECO:0007669"/>
    <property type="project" value="InterPro"/>
</dbReference>
<evidence type="ECO:0000259" key="9">
    <source>
        <dbReference type="Pfam" id="PF03177"/>
    </source>
</evidence>
<dbReference type="GO" id="GO:0016973">
    <property type="term" value="P:poly(A)+ mRNA export from nucleus"/>
    <property type="evidence" value="ECO:0007669"/>
    <property type="project" value="TreeGrafter"/>
</dbReference>
<dbReference type="EMBL" id="LN483167">
    <property type="protein sequence ID" value="CDZ97230.1"/>
    <property type="molecule type" value="Genomic_DNA"/>
</dbReference>
<feature type="domain" description="Nucleoporin Nup133/Nup155-like N-terminal" evidence="10">
    <location>
        <begin position="114"/>
        <end position="500"/>
    </location>
</feature>
<dbReference type="GO" id="GO:0031080">
    <property type="term" value="C:nuclear pore outer ring"/>
    <property type="evidence" value="ECO:0007669"/>
    <property type="project" value="TreeGrafter"/>
</dbReference>
<evidence type="ECO:0000256" key="3">
    <source>
        <dbReference type="ARBA" id="ARBA00022448"/>
    </source>
</evidence>
<feature type="domain" description="Nucleoporin Nup133/Nup155-like C-terminal" evidence="9">
    <location>
        <begin position="660"/>
        <end position="1284"/>
    </location>
</feature>
<evidence type="ECO:0000313" key="11">
    <source>
        <dbReference type="EMBL" id="CDZ97230.1"/>
    </source>
</evidence>
<evidence type="ECO:0000259" key="10">
    <source>
        <dbReference type="Pfam" id="PF08801"/>
    </source>
</evidence>
<evidence type="ECO:0000256" key="5">
    <source>
        <dbReference type="ARBA" id="ARBA00022927"/>
    </source>
</evidence>
<evidence type="ECO:0000256" key="7">
    <source>
        <dbReference type="ARBA" id="ARBA00023242"/>
    </source>
</evidence>
<dbReference type="InterPro" id="IPR007187">
    <property type="entry name" value="Nucleoporin_Nup133/Nup155_C"/>
</dbReference>
<dbReference type="Pfam" id="PF03177">
    <property type="entry name" value="Nucleoporin_C"/>
    <property type="match status" value="1"/>
</dbReference>
<keyword evidence="7" id="KW-0539">Nucleus</keyword>
<dbReference type="InterPro" id="IPR014908">
    <property type="entry name" value="Nucleoporin_Nup133/Nup155_N"/>
</dbReference>
<feature type="compositionally biased region" description="Polar residues" evidence="8">
    <location>
        <begin position="25"/>
        <end position="59"/>
    </location>
</feature>
<feature type="region of interest" description="Disordered" evidence="8">
    <location>
        <begin position="1"/>
        <end position="68"/>
    </location>
</feature>
<dbReference type="GO" id="GO:0000972">
    <property type="term" value="P:transcription-dependent tethering of RNA polymerase II gene DNA at nuclear periphery"/>
    <property type="evidence" value="ECO:0007669"/>
    <property type="project" value="TreeGrafter"/>
</dbReference>
<feature type="region of interest" description="Disordered" evidence="8">
    <location>
        <begin position="817"/>
        <end position="837"/>
    </location>
</feature>
<dbReference type="Gene3D" id="1.20.58.1380">
    <property type="match status" value="1"/>
</dbReference>
<evidence type="ECO:0000256" key="2">
    <source>
        <dbReference type="ARBA" id="ARBA00005569"/>
    </source>
</evidence>
<keyword evidence="5" id="KW-0653">Protein transport</keyword>
<dbReference type="GO" id="GO:0006606">
    <property type="term" value="P:protein import into nucleus"/>
    <property type="evidence" value="ECO:0007669"/>
    <property type="project" value="TreeGrafter"/>
</dbReference>
<keyword evidence="3" id="KW-0813">Transport</keyword>
<evidence type="ECO:0000256" key="4">
    <source>
        <dbReference type="ARBA" id="ARBA00022816"/>
    </source>
</evidence>
<dbReference type="PANTHER" id="PTHR13405:SF11">
    <property type="entry name" value="NUCLEAR PORE COMPLEX PROTEIN NUP133"/>
    <property type="match status" value="1"/>
</dbReference>
<keyword evidence="4" id="KW-0509">mRNA transport</keyword>
<protein>
    <submittedName>
        <fullName evidence="11">Nuclear pore complex, Nup133 component (Sc Nup133)</fullName>
    </submittedName>
</protein>
<organism evidence="11">
    <name type="scientific">Phaffia rhodozyma</name>
    <name type="common">Yeast</name>
    <name type="synonym">Xanthophyllomyces dendrorhous</name>
    <dbReference type="NCBI Taxonomy" id="264483"/>
    <lineage>
        <taxon>Eukaryota</taxon>
        <taxon>Fungi</taxon>
        <taxon>Dikarya</taxon>
        <taxon>Basidiomycota</taxon>
        <taxon>Agaricomycotina</taxon>
        <taxon>Tremellomycetes</taxon>
        <taxon>Cystofilobasidiales</taxon>
        <taxon>Mrakiaceae</taxon>
        <taxon>Phaffia</taxon>
    </lineage>
</organism>
<evidence type="ECO:0000256" key="8">
    <source>
        <dbReference type="SAM" id="MobiDB-lite"/>
    </source>
</evidence>
<name>A0A0F7SFX3_PHARH</name>
<dbReference type="Gene3D" id="2.130.10.10">
    <property type="entry name" value="YVTN repeat-like/Quinoprotein amine dehydrogenase"/>
    <property type="match status" value="1"/>
</dbReference>
<comment type="similarity">
    <text evidence="2">Belongs to the nucleoporin Nup133 family.</text>
</comment>
<comment type="subcellular location">
    <subcellularLocation>
        <location evidence="1">Nucleus envelope</location>
    </subcellularLocation>
</comment>
<dbReference type="Pfam" id="PF08801">
    <property type="entry name" value="Nucleoporin_N"/>
    <property type="match status" value="1"/>
</dbReference>
<dbReference type="PANTHER" id="PTHR13405">
    <property type="entry name" value="NUCLEAR PORE COMPLEX PROTEIN NUP133"/>
    <property type="match status" value="1"/>
</dbReference>
<proteinExistence type="inferred from homology"/>
<evidence type="ECO:0000256" key="6">
    <source>
        <dbReference type="ARBA" id="ARBA00023010"/>
    </source>
</evidence>
<dbReference type="SUPFAM" id="SSF117289">
    <property type="entry name" value="Nucleoporin domain"/>
    <property type="match status" value="1"/>
</dbReference>
<dbReference type="InterPro" id="IPR037624">
    <property type="entry name" value="Nup133-like"/>
</dbReference>
<accession>A0A0F7SFX3</accession>
<sequence length="1307" mass="143875">MSFSQSTRRSTRSSRRTPSVAPPSNSSQPFSSVFDSPVNSVALKSNFRPPSSIASTAQNNDDETMSEKTENGLDRVTVAQGFGLAPTVGSAGGGFGTDGVWVKDKRIEVWKKGELPGEVHDLLQNSDLYTTALSGSLDPLTGFATLVTSSYLLIWNYQKKSSTLPTLYPFPLPSSSPLALNLAHLVRHPSGREPGVLTISPQGEIRFWEGVSLALVDGGERFVEGMVANLSEGEKVEIVKEVEPGHYVLTTNYSLLHTLLITYPTGRPTLHTTAFQLPSTHSSLLSRFFRATPHPSSFSPPDHLPRILLTILPPAISPNQSDPAASAEGGSKDLLVITNRSLQRWKISSRSAPQLQTEQNLLEPIVKALSPAQTSITGMSTTSGVDGDLVGISLEIWDIEIVDPLRGEIGVLVSFVDGFLGYGERGLRGERKRFAVIRVRVDEGAQVGAEVKVEGVVKSDFGCDIDPRPLPFPTLTVPQTLTPTKTAFVLLPSSLLMLSLTPSDPYEEVIELKDSVTNALLGKGGLGARDGIRSELGIVSLKSGVLGVGVRGGSGEGGTDRATIATARLKSKLEQAIFFGDKPENPLSFELHGGYDGNLMQAAEQVSNDILASVSPNMVPILDLRAQIADRQNRLRNLIDFIGGNGLLGKLSQSSRRELSWNAERLAACSDLWVYQNVRMGGNNQAGTPRGLLADGIHSLMSLSGFGAGEDVVRLFFRTKARELGSVLDQVSIQLRSTLRIPSSTELTSKWLLEANRIFLASFKASFRHREETGVKYGISPSESSLSEPWTCTKAVLESLDYLVISTEAIIHQRSREFGSSLDEEPSSAEMSDGRFGAPEIKQGQETQREFKEQLCELAAALFSSFEERIRYLLNVIEHNTLGGTIDDREVITLKDRYLQLRSRVILDLVKIDRSEQAFELAEHHRDFRALVELCNNPQIGSSARVQFYIEKFREDFAFELYQWYIEKGQVKTLLTQDEIYNELVTKFLDSTENSRIAWLHDLSIKRYDYASHSLLKESESEPKLVNKQLMLSLSKLCQVVNLSQGGTTSEDARKVLDGLDDRLDLISVHERLRDLFQQALKESGKYSSTVEDNVEVVTAILAPNLTPLPALRALFVRLGRDLLLGKTLQPEDLIDLLTLKANQNEDQVGDYAIALDVLMRAREIPKGRANMALSSIQRRVYIRDDWSALSSTSNLADQQLEEILRSTAYYQTLRILKDLHATPTPSLGPLTLSRPTEALLPSAYITGSPAELAARFVDEPADEVEVIWSDLKSENEQLRSYLEGQAEGSEGLGVWAEEIQRLVDLD</sequence>
<evidence type="ECO:0000256" key="1">
    <source>
        <dbReference type="ARBA" id="ARBA00004259"/>
    </source>
</evidence>
<reference evidence="11" key="1">
    <citation type="submission" date="2014-08" db="EMBL/GenBank/DDBJ databases">
        <authorList>
            <person name="Sharma Rahul"/>
            <person name="Thines Marco"/>
        </authorList>
    </citation>
    <scope>NUCLEOTIDE SEQUENCE</scope>
</reference>